<sequence>MTMRVFLFEFMIKQRDDMETQTLEKPTFGTQDEFNRKPIAENIIRLLTSPIDLSPMVIDGGWGTGKTEFCQKLIQLMQEQHRDYQPVYIDAFRSDHSGEPLLALLAEIIKACTPEDTDEQPSEQRKNITRKVAKAAGFVMKTVAKAAVGHVLKQNTDNLAEGLQQIMNDGQDADSLTETVTDAAATIVSHTIDATVEALLKEQIEAEKNLKTLKAYLTELAAEKPIILFIDELDRCRPDYAVDMLEVIKHVFDVENVKVVLVMNTKQLRAAINHRYGVEVDAHKYLDKFLKYSFALPDKVVARFEEERALVAVEHFKQLIRKSRMASELQALIDERSPTIIGFISDMIERNNISLRETERLVRFLEIYHSLSGGGLNGVIWQYALLRITGVFIFCFYPSLMDDINKNRTDNKDFARLFNIQSLANIPENSSGVIHTNTNVIAMMLILHGAANIHFDVSTLHDRRSWQERINKDFLEHDEIYPRGMDGILTILKDTFRVLSLEQTSR</sequence>
<reference evidence="3 4" key="1">
    <citation type="submission" date="2009-10" db="EMBL/GenBank/DDBJ databases">
        <authorList>
            <person name="Weinstock G."/>
            <person name="Sodergren E."/>
            <person name="Clifton S."/>
            <person name="Fulton L."/>
            <person name="Fulton B."/>
            <person name="Courtney L."/>
            <person name="Fronick C."/>
            <person name="Harrison M."/>
            <person name="Strong C."/>
            <person name="Farmer C."/>
            <person name="Delahaunty K."/>
            <person name="Markovic C."/>
            <person name="Hall O."/>
            <person name="Minx P."/>
            <person name="Tomlinson C."/>
            <person name="Mitreva M."/>
            <person name="Nelson J."/>
            <person name="Hou S."/>
            <person name="Wollam A."/>
            <person name="Pepin K.H."/>
            <person name="Johnson M."/>
            <person name="Bhonagiri V."/>
            <person name="Nash W.E."/>
            <person name="Warren W."/>
            <person name="Chinwalla A."/>
            <person name="Mardis E.R."/>
            <person name="Wilson R.K."/>
        </authorList>
    </citation>
    <scope>NUCLEOTIDE SEQUENCE [LARGE SCALE GENOMIC DNA]</scope>
    <source>
        <strain evidence="4">ATCC 25996 / DSM 4631 / NCTC 10774 / M26</strain>
    </source>
</reference>
<proteinExistence type="predicted"/>
<keyword evidence="1" id="KW-0812">Transmembrane</keyword>
<keyword evidence="1" id="KW-0472">Membrane</keyword>
<evidence type="ECO:0000313" key="4">
    <source>
        <dbReference type="Proteomes" id="UP000003344"/>
    </source>
</evidence>
<evidence type="ECO:0000313" key="3">
    <source>
        <dbReference type="EMBL" id="EFC89624.1"/>
    </source>
</evidence>
<dbReference type="AlphaFoldDB" id="D2ZTV4"/>
<keyword evidence="1" id="KW-1133">Transmembrane helix</keyword>
<name>D2ZTV4_NEIM2</name>
<dbReference type="InterPro" id="IPR011646">
    <property type="entry name" value="KAP_P-loop"/>
</dbReference>
<organism evidence="3 4">
    <name type="scientific">Neisseria mucosa (strain ATCC 25996 / DSM 4631 / NCTC 10774 / M26)</name>
    <dbReference type="NCBI Taxonomy" id="546266"/>
    <lineage>
        <taxon>Bacteria</taxon>
        <taxon>Pseudomonadati</taxon>
        <taxon>Pseudomonadota</taxon>
        <taxon>Betaproteobacteria</taxon>
        <taxon>Neisseriales</taxon>
        <taxon>Neisseriaceae</taxon>
        <taxon>Neisseria</taxon>
    </lineage>
</organism>
<feature type="domain" description="KAP NTPase" evidence="2">
    <location>
        <begin position="36"/>
        <end position="370"/>
    </location>
</feature>
<evidence type="ECO:0000259" key="2">
    <source>
        <dbReference type="Pfam" id="PF07693"/>
    </source>
</evidence>
<feature type="transmembrane region" description="Helical" evidence="1">
    <location>
        <begin position="380"/>
        <end position="400"/>
    </location>
</feature>
<dbReference type="Pfam" id="PF07693">
    <property type="entry name" value="KAP_NTPase"/>
    <property type="match status" value="1"/>
</dbReference>
<gene>
    <name evidence="3" type="ORF">NEIMUCOT_04042</name>
</gene>
<dbReference type="EMBL" id="ACDX02000002">
    <property type="protein sequence ID" value="EFC89624.1"/>
    <property type="molecule type" value="Genomic_DNA"/>
</dbReference>
<dbReference type="SUPFAM" id="SSF52540">
    <property type="entry name" value="P-loop containing nucleoside triphosphate hydrolases"/>
    <property type="match status" value="1"/>
</dbReference>
<comment type="caution">
    <text evidence="3">The sequence shown here is derived from an EMBL/GenBank/DDBJ whole genome shotgun (WGS) entry which is preliminary data.</text>
</comment>
<evidence type="ECO:0000256" key="1">
    <source>
        <dbReference type="SAM" id="Phobius"/>
    </source>
</evidence>
<accession>D2ZTV4</accession>
<dbReference type="eggNOG" id="COG4928">
    <property type="taxonomic scope" value="Bacteria"/>
</dbReference>
<dbReference type="Gene3D" id="3.40.50.300">
    <property type="entry name" value="P-loop containing nucleotide triphosphate hydrolases"/>
    <property type="match status" value="2"/>
</dbReference>
<dbReference type="InterPro" id="IPR027417">
    <property type="entry name" value="P-loop_NTPase"/>
</dbReference>
<dbReference type="Proteomes" id="UP000003344">
    <property type="component" value="Unassembled WGS sequence"/>
</dbReference>
<protein>
    <submittedName>
        <fullName evidence="3">KAP family P-loop domain protein</fullName>
    </submittedName>
</protein>